<keyword evidence="2" id="KW-1185">Reference proteome</keyword>
<evidence type="ECO:0008006" key="3">
    <source>
        <dbReference type="Google" id="ProtNLM"/>
    </source>
</evidence>
<dbReference type="OrthoDB" id="2447803at2759"/>
<sequence>MQDLVALVRVSTRWQVIVEAMIWRDLPSLAPLLRLLNSVEIVYGPQSVPVCPYTHRKEDVVCLEQIGDLPTTIWRAHPSILRLAGHVRTLLLHPINDFRVDCKLDTFHPNSAFLKYDVFKTAAASLDQAHSLILFPRLRTLEVNCSLFHGFPGRLLRPFMKSGITSIVAHCPITQFNQLDRSLINNFQFFQRSVHLNCKRGMGAPIVVRQSVLVDPTVGAIVGQIGSFHTLALRLLYSQDLHILLTPCAQHLRSLDLDIMVLADPVTTYALQCLRFLTVRNPFACALMGSPDLENTTLQLATITGSQDIAQALNMMGETCRPDVLRRVRIYENVMNCEWETWYITRAHLTALMPFHGLVEVDLRTTGELSMSDTDWDVVVPHWDNLRIFKIEQSFAANPSPDTVPSPETTLRTLITFATYCPKLEELGLQIHAATIPTLAGPQLALSQTSLRKLNVGRDACICGPLNGPLPYPTLVFNFLRSLFPSLNYLNAAPKRRDRLLWGAVRDALATL</sequence>
<evidence type="ECO:0000313" key="1">
    <source>
        <dbReference type="EMBL" id="TRM56529.1"/>
    </source>
</evidence>
<gene>
    <name evidence="1" type="ORF">BD626DRAFT_575549</name>
</gene>
<dbReference type="Proteomes" id="UP000320762">
    <property type="component" value="Unassembled WGS sequence"/>
</dbReference>
<dbReference type="AlphaFoldDB" id="A0A550BVD8"/>
<organism evidence="1 2">
    <name type="scientific">Schizophyllum amplum</name>
    <dbReference type="NCBI Taxonomy" id="97359"/>
    <lineage>
        <taxon>Eukaryota</taxon>
        <taxon>Fungi</taxon>
        <taxon>Dikarya</taxon>
        <taxon>Basidiomycota</taxon>
        <taxon>Agaricomycotina</taxon>
        <taxon>Agaricomycetes</taxon>
        <taxon>Agaricomycetidae</taxon>
        <taxon>Agaricales</taxon>
        <taxon>Schizophyllaceae</taxon>
        <taxon>Schizophyllum</taxon>
    </lineage>
</organism>
<name>A0A550BVD8_9AGAR</name>
<protein>
    <recommendedName>
        <fullName evidence="3">F-box domain-containing protein</fullName>
    </recommendedName>
</protein>
<dbReference type="EMBL" id="VDMD01000066">
    <property type="protein sequence ID" value="TRM56529.1"/>
    <property type="molecule type" value="Genomic_DNA"/>
</dbReference>
<comment type="caution">
    <text evidence="1">The sequence shown here is derived from an EMBL/GenBank/DDBJ whole genome shotgun (WGS) entry which is preliminary data.</text>
</comment>
<evidence type="ECO:0000313" key="2">
    <source>
        <dbReference type="Proteomes" id="UP000320762"/>
    </source>
</evidence>
<reference evidence="1 2" key="1">
    <citation type="journal article" date="2019" name="New Phytol.">
        <title>Comparative genomics reveals unique wood-decay strategies and fruiting body development in the Schizophyllaceae.</title>
        <authorList>
            <person name="Almasi E."/>
            <person name="Sahu N."/>
            <person name="Krizsan K."/>
            <person name="Balint B."/>
            <person name="Kovacs G.M."/>
            <person name="Kiss B."/>
            <person name="Cseklye J."/>
            <person name="Drula E."/>
            <person name="Henrissat B."/>
            <person name="Nagy I."/>
            <person name="Chovatia M."/>
            <person name="Adam C."/>
            <person name="LaButti K."/>
            <person name="Lipzen A."/>
            <person name="Riley R."/>
            <person name="Grigoriev I.V."/>
            <person name="Nagy L.G."/>
        </authorList>
    </citation>
    <scope>NUCLEOTIDE SEQUENCE [LARGE SCALE GENOMIC DNA]</scope>
    <source>
        <strain evidence="1 2">NL-1724</strain>
    </source>
</reference>
<proteinExistence type="predicted"/>
<accession>A0A550BVD8</accession>